<dbReference type="OrthoDB" id="1923006at2759"/>
<sequence>MKKLEYTIDQKEYDTLVLGTGMTEALFSASLAKIDRKKILVVDADQGYSSSQKTFNFKELVQDMQDKMKHVEENKLKKEFFTNLELNEEWNKRNQEFVEEIVNKTQQYKYFNIDLQPKLLYSNSLVVDCMRQANMDQYMDFRAIDSIYFFEPSSKKFIQTPCSKSDIFKSKEFGLMEKKQLFQFLHKCVSLYNKQFQKQVNQNSIEEFDKEFEVDEETYKLYNQLKEQPCINFLRERISSKKVQDIFLYNLCNYEFNPNEPIPEFLKQDYTTKSFLHRLNKYIKSCGVHTALPYLYTNYGTGDIPQGFARISAIFGSIYCLNKDLDIQYIKKDNETGLFKIKSNLQSQPDEIVSENAQTDGYIYPKNEEKPTEIPQAEKQDQEVSLEKAIDQKQEDNQIEQADQNTKIAEENYFTVQNIIAGPEYRQKIKKILGLEEKQVKEDIYLLRVTIISKKSDEQVKLEKEIQDLEDEEKTKREIRYTCPIMYSIPPNDLLAFKQPLSILHLDHNSMSTPTTHQVFYCKKVLENKDNYNKEVEQIIQFVENIDQYIKGQPFKYKADYVWAYLQNRNDQGVFEQIQDEDKKFQVSFIGQDYFEIDMDKNFEEFRDTITSISSQVNTQDENYFQTIQELNGEVDFYQNKIEEEEDFKGIDNIINKFEQLVQGNNKQESEVKEGEVEQQKEQVYAEQKEIPQSENSKNQEENNDQQSEQGQNIVQQSQNVAENVPQDEQSN</sequence>
<dbReference type="Gene3D" id="3.50.50.60">
    <property type="entry name" value="FAD/NAD(P)-binding domain"/>
    <property type="match status" value="2"/>
</dbReference>
<dbReference type="PANTHER" id="PTHR11787">
    <property type="entry name" value="RAB GDP-DISSOCIATION INHIBITOR"/>
    <property type="match status" value="1"/>
</dbReference>
<evidence type="ECO:0000256" key="1">
    <source>
        <dbReference type="ARBA" id="ARBA00005593"/>
    </source>
</evidence>
<dbReference type="GO" id="GO:0016192">
    <property type="term" value="P:vesicle-mediated transport"/>
    <property type="evidence" value="ECO:0007669"/>
    <property type="project" value="TreeGrafter"/>
</dbReference>
<evidence type="ECO:0000256" key="3">
    <source>
        <dbReference type="SAM" id="MobiDB-lite"/>
    </source>
</evidence>
<dbReference type="RefSeq" id="XP_001024579.1">
    <property type="nucleotide sequence ID" value="XM_001024579.1"/>
</dbReference>
<evidence type="ECO:0000313" key="5">
    <source>
        <dbReference type="Proteomes" id="UP000009168"/>
    </source>
</evidence>
<comment type="similarity">
    <text evidence="1">Belongs to the Rab GDI family.</text>
</comment>
<accession>I7LXB9</accession>
<organism evidence="4 5">
    <name type="scientific">Tetrahymena thermophila (strain SB210)</name>
    <dbReference type="NCBI Taxonomy" id="312017"/>
    <lineage>
        <taxon>Eukaryota</taxon>
        <taxon>Sar</taxon>
        <taxon>Alveolata</taxon>
        <taxon>Ciliophora</taxon>
        <taxon>Intramacronucleata</taxon>
        <taxon>Oligohymenophorea</taxon>
        <taxon>Hymenostomatida</taxon>
        <taxon>Tetrahymenina</taxon>
        <taxon>Tetrahymenidae</taxon>
        <taxon>Tetrahymena</taxon>
    </lineage>
</organism>
<keyword evidence="2" id="KW-0175">Coiled coil</keyword>
<evidence type="ECO:0000256" key="2">
    <source>
        <dbReference type="SAM" id="Coils"/>
    </source>
</evidence>
<dbReference type="PANTHER" id="PTHR11787:SF4">
    <property type="entry name" value="CHM, RAB ESCORT PROTEIN 1"/>
    <property type="match status" value="1"/>
</dbReference>
<dbReference type="EMBL" id="GG662449">
    <property type="protein sequence ID" value="EAS04334.1"/>
    <property type="molecule type" value="Genomic_DNA"/>
</dbReference>
<dbReference type="PRINTS" id="PR00891">
    <property type="entry name" value="RABGDIREP"/>
</dbReference>
<gene>
    <name evidence="4" type="ORF">TTHERM_00300520</name>
</gene>
<name>I7LXB9_TETTS</name>
<protein>
    <submittedName>
        <fullName evidence="4">GDP dissociation inhibitor</fullName>
    </submittedName>
</protein>
<dbReference type="Gene3D" id="3.30.519.10">
    <property type="entry name" value="Guanine Nucleotide Dissociation Inhibitor, domain 2"/>
    <property type="match status" value="1"/>
</dbReference>
<evidence type="ECO:0000313" key="4">
    <source>
        <dbReference type="EMBL" id="EAS04334.1"/>
    </source>
</evidence>
<feature type="region of interest" description="Disordered" evidence="3">
    <location>
        <begin position="666"/>
        <end position="732"/>
    </location>
</feature>
<dbReference type="eggNOG" id="KOG4405">
    <property type="taxonomic scope" value="Eukaryota"/>
</dbReference>
<proteinExistence type="inferred from homology"/>
<dbReference type="STRING" id="312017.I7LXB9"/>
<dbReference type="KEGG" id="tet:TTHERM_00300520"/>
<dbReference type="GO" id="GO:0005829">
    <property type="term" value="C:cytosol"/>
    <property type="evidence" value="ECO:0007669"/>
    <property type="project" value="TreeGrafter"/>
</dbReference>
<feature type="coiled-coil region" evidence="2">
    <location>
        <begin position="452"/>
        <end position="479"/>
    </location>
</feature>
<dbReference type="AlphaFoldDB" id="I7LXB9"/>
<dbReference type="GO" id="GO:0005968">
    <property type="term" value="C:Rab-protein geranylgeranyltransferase complex"/>
    <property type="evidence" value="ECO:0007669"/>
    <property type="project" value="TreeGrafter"/>
</dbReference>
<dbReference type="InParanoid" id="I7LXB9"/>
<reference evidence="5" key="1">
    <citation type="journal article" date="2006" name="PLoS Biol.">
        <title>Macronuclear genome sequence of the ciliate Tetrahymena thermophila, a model eukaryote.</title>
        <authorList>
            <person name="Eisen J.A."/>
            <person name="Coyne R.S."/>
            <person name="Wu M."/>
            <person name="Wu D."/>
            <person name="Thiagarajan M."/>
            <person name="Wortman J.R."/>
            <person name="Badger J.H."/>
            <person name="Ren Q."/>
            <person name="Amedeo P."/>
            <person name="Jones K.M."/>
            <person name="Tallon L.J."/>
            <person name="Delcher A.L."/>
            <person name="Salzberg S.L."/>
            <person name="Silva J.C."/>
            <person name="Haas B.J."/>
            <person name="Majoros W.H."/>
            <person name="Farzad M."/>
            <person name="Carlton J.M."/>
            <person name="Smith R.K. Jr."/>
            <person name="Garg J."/>
            <person name="Pearlman R.E."/>
            <person name="Karrer K.M."/>
            <person name="Sun L."/>
            <person name="Manning G."/>
            <person name="Elde N.C."/>
            <person name="Turkewitz A.P."/>
            <person name="Asai D.J."/>
            <person name="Wilkes D.E."/>
            <person name="Wang Y."/>
            <person name="Cai H."/>
            <person name="Collins K."/>
            <person name="Stewart B.A."/>
            <person name="Lee S.R."/>
            <person name="Wilamowska K."/>
            <person name="Weinberg Z."/>
            <person name="Ruzzo W.L."/>
            <person name="Wloga D."/>
            <person name="Gaertig J."/>
            <person name="Frankel J."/>
            <person name="Tsao C.-C."/>
            <person name="Gorovsky M.A."/>
            <person name="Keeling P.J."/>
            <person name="Waller R.F."/>
            <person name="Patron N.J."/>
            <person name="Cherry J.M."/>
            <person name="Stover N.A."/>
            <person name="Krieger C.J."/>
            <person name="del Toro C."/>
            <person name="Ryder H.F."/>
            <person name="Williamson S.C."/>
            <person name="Barbeau R.A."/>
            <person name="Hamilton E.P."/>
            <person name="Orias E."/>
        </authorList>
    </citation>
    <scope>NUCLEOTIDE SEQUENCE [LARGE SCALE GENOMIC DNA]</scope>
    <source>
        <strain evidence="5">SB210</strain>
    </source>
</reference>
<feature type="compositionally biased region" description="Polar residues" evidence="3">
    <location>
        <begin position="714"/>
        <end position="732"/>
    </location>
</feature>
<dbReference type="Pfam" id="PF00996">
    <property type="entry name" value="GDI"/>
    <property type="match status" value="1"/>
</dbReference>
<dbReference type="InterPro" id="IPR018203">
    <property type="entry name" value="GDP_dissociation_inhibitor"/>
</dbReference>
<dbReference type="SUPFAM" id="SSF51905">
    <property type="entry name" value="FAD/NAD(P)-binding domain"/>
    <property type="match status" value="1"/>
</dbReference>
<dbReference type="OMA" id="IDWENSD"/>
<keyword evidence="5" id="KW-1185">Reference proteome</keyword>
<dbReference type="GeneID" id="7832408"/>
<dbReference type="GO" id="GO:0007264">
    <property type="term" value="P:small GTPase-mediated signal transduction"/>
    <property type="evidence" value="ECO:0007669"/>
    <property type="project" value="InterPro"/>
</dbReference>
<dbReference type="InterPro" id="IPR036188">
    <property type="entry name" value="FAD/NAD-bd_sf"/>
</dbReference>
<dbReference type="HOGENOM" id="CLU_378807_0_0_1"/>
<feature type="compositionally biased region" description="Basic and acidic residues" evidence="3">
    <location>
        <begin position="668"/>
        <end position="681"/>
    </location>
</feature>
<dbReference type="GO" id="GO:0005092">
    <property type="term" value="F:GDP-dissociation inhibitor activity"/>
    <property type="evidence" value="ECO:0007669"/>
    <property type="project" value="InterPro"/>
</dbReference>
<dbReference type="GO" id="GO:0005634">
    <property type="term" value="C:nucleus"/>
    <property type="evidence" value="ECO:0007669"/>
    <property type="project" value="TreeGrafter"/>
</dbReference>
<dbReference type="Proteomes" id="UP000009168">
    <property type="component" value="Unassembled WGS sequence"/>
</dbReference>